<evidence type="ECO:0000313" key="1">
    <source>
        <dbReference type="EMBL" id="GAI46630.1"/>
    </source>
</evidence>
<feature type="non-terminal residue" evidence="1">
    <location>
        <position position="134"/>
    </location>
</feature>
<dbReference type="EMBL" id="BARV01042076">
    <property type="protein sequence ID" value="GAI46630.1"/>
    <property type="molecule type" value="Genomic_DNA"/>
</dbReference>
<dbReference type="AlphaFoldDB" id="X1Q6D9"/>
<name>X1Q6D9_9ZZZZ</name>
<gene>
    <name evidence="1" type="ORF">S06H3_63436</name>
</gene>
<proteinExistence type="predicted"/>
<reference evidence="1" key="1">
    <citation type="journal article" date="2014" name="Front. Microbiol.">
        <title>High frequency of phylogenetically diverse reductive dehalogenase-homologous genes in deep subseafloor sedimentary metagenomes.</title>
        <authorList>
            <person name="Kawai M."/>
            <person name="Futagami T."/>
            <person name="Toyoda A."/>
            <person name="Takaki Y."/>
            <person name="Nishi S."/>
            <person name="Hori S."/>
            <person name="Arai W."/>
            <person name="Tsubouchi T."/>
            <person name="Morono Y."/>
            <person name="Uchiyama I."/>
            <person name="Ito T."/>
            <person name="Fujiyama A."/>
            <person name="Inagaki F."/>
            <person name="Takami H."/>
        </authorList>
    </citation>
    <scope>NUCLEOTIDE SEQUENCE</scope>
    <source>
        <strain evidence="1">Expedition CK06-06</strain>
    </source>
</reference>
<accession>X1Q6D9</accession>
<organism evidence="1">
    <name type="scientific">marine sediment metagenome</name>
    <dbReference type="NCBI Taxonomy" id="412755"/>
    <lineage>
        <taxon>unclassified sequences</taxon>
        <taxon>metagenomes</taxon>
        <taxon>ecological metagenomes</taxon>
    </lineage>
</organism>
<sequence>YATGVSLWKQRPYLLPYEETEWGVEKKRPTFPQIYGQKFPQVQLAMNLIKGAGYNIHGQVYTDKYGRPVYKKNRWADLLKMAGVNLSQLDLDRIWSDEMERQNKARATMEKMEKRQKLYGEKYGLAASIKKMFT</sequence>
<comment type="caution">
    <text evidence="1">The sequence shown here is derived from an EMBL/GenBank/DDBJ whole genome shotgun (WGS) entry which is preliminary data.</text>
</comment>
<feature type="non-terminal residue" evidence="1">
    <location>
        <position position="1"/>
    </location>
</feature>
<protein>
    <submittedName>
        <fullName evidence="1">Uncharacterized protein</fullName>
    </submittedName>
</protein>